<dbReference type="CDD" id="cd01948">
    <property type="entry name" value="EAL"/>
    <property type="match status" value="1"/>
</dbReference>
<dbReference type="Pfam" id="PF00072">
    <property type="entry name" value="Response_reg"/>
    <property type="match status" value="1"/>
</dbReference>
<dbReference type="InterPro" id="IPR035919">
    <property type="entry name" value="EAL_sf"/>
</dbReference>
<dbReference type="Gene3D" id="3.40.50.2300">
    <property type="match status" value="1"/>
</dbReference>
<gene>
    <name evidence="4" type="ORF">DEH80_07250</name>
</gene>
<dbReference type="AlphaFoldDB" id="A0A363UMI9"/>
<dbReference type="Gene3D" id="3.20.20.450">
    <property type="entry name" value="EAL domain"/>
    <property type="match status" value="1"/>
</dbReference>
<dbReference type="SMART" id="SM00052">
    <property type="entry name" value="EAL"/>
    <property type="match status" value="1"/>
</dbReference>
<dbReference type="PROSITE" id="PS50110">
    <property type="entry name" value="RESPONSE_REGULATORY"/>
    <property type="match status" value="1"/>
</dbReference>
<evidence type="ECO:0000313" key="4">
    <source>
        <dbReference type="EMBL" id="PWN56604.1"/>
    </source>
</evidence>
<proteinExistence type="predicted"/>
<dbReference type="PANTHER" id="PTHR33121:SF79">
    <property type="entry name" value="CYCLIC DI-GMP PHOSPHODIESTERASE PDED-RELATED"/>
    <property type="match status" value="1"/>
</dbReference>
<protein>
    <recommendedName>
        <fullName evidence="6">Diguanylate phosphodiesterase</fullName>
    </recommendedName>
</protein>
<name>A0A363UMI9_9GAMM</name>
<dbReference type="SUPFAM" id="SSF52172">
    <property type="entry name" value="CheY-like"/>
    <property type="match status" value="1"/>
</dbReference>
<feature type="domain" description="Response regulatory" evidence="2">
    <location>
        <begin position="14"/>
        <end position="135"/>
    </location>
</feature>
<dbReference type="SUPFAM" id="SSF141868">
    <property type="entry name" value="EAL domain-like"/>
    <property type="match status" value="1"/>
</dbReference>
<dbReference type="SMART" id="SM00448">
    <property type="entry name" value="REC"/>
    <property type="match status" value="1"/>
</dbReference>
<evidence type="ECO:0000256" key="1">
    <source>
        <dbReference type="PROSITE-ProRule" id="PRU00169"/>
    </source>
</evidence>
<dbReference type="Proteomes" id="UP000251800">
    <property type="component" value="Unassembled WGS sequence"/>
</dbReference>
<evidence type="ECO:0000259" key="2">
    <source>
        <dbReference type="PROSITE" id="PS50110"/>
    </source>
</evidence>
<reference evidence="4 5" key="1">
    <citation type="submission" date="2018-05" db="EMBL/GenBank/DDBJ databases">
        <title>Abyssibacter profundi OUC007T gen. nov., sp. nov, a marine bacterium isolated from seawater of the Mariana Trench.</title>
        <authorList>
            <person name="Zhou S."/>
        </authorList>
    </citation>
    <scope>NUCLEOTIDE SEQUENCE [LARGE SCALE GENOMIC DNA]</scope>
    <source>
        <strain evidence="4 5">OUC007</strain>
    </source>
</reference>
<dbReference type="PANTHER" id="PTHR33121">
    <property type="entry name" value="CYCLIC DI-GMP PHOSPHODIESTERASE PDEF"/>
    <property type="match status" value="1"/>
</dbReference>
<feature type="domain" description="EAL" evidence="3">
    <location>
        <begin position="147"/>
        <end position="400"/>
    </location>
</feature>
<organism evidence="4 5">
    <name type="scientific">Abyssibacter profundi</name>
    <dbReference type="NCBI Taxonomy" id="2182787"/>
    <lineage>
        <taxon>Bacteria</taxon>
        <taxon>Pseudomonadati</taxon>
        <taxon>Pseudomonadota</taxon>
        <taxon>Gammaproteobacteria</taxon>
        <taxon>Chromatiales</taxon>
        <taxon>Oceanococcaceae</taxon>
        <taxon>Abyssibacter</taxon>
    </lineage>
</organism>
<evidence type="ECO:0008006" key="6">
    <source>
        <dbReference type="Google" id="ProtNLM"/>
    </source>
</evidence>
<comment type="caution">
    <text evidence="4">The sequence shown here is derived from an EMBL/GenBank/DDBJ whole genome shotgun (WGS) entry which is preliminary data.</text>
</comment>
<dbReference type="GO" id="GO:0000160">
    <property type="term" value="P:phosphorelay signal transduction system"/>
    <property type="evidence" value="ECO:0007669"/>
    <property type="project" value="InterPro"/>
</dbReference>
<feature type="modified residue" description="4-aspartylphosphate" evidence="1">
    <location>
        <position position="65"/>
    </location>
</feature>
<keyword evidence="5" id="KW-1185">Reference proteome</keyword>
<accession>A0A363UMI9</accession>
<dbReference type="PROSITE" id="PS50883">
    <property type="entry name" value="EAL"/>
    <property type="match status" value="1"/>
</dbReference>
<evidence type="ECO:0000259" key="3">
    <source>
        <dbReference type="PROSITE" id="PS50883"/>
    </source>
</evidence>
<dbReference type="InterPro" id="IPR001789">
    <property type="entry name" value="Sig_transdc_resp-reg_receiver"/>
</dbReference>
<dbReference type="InterPro" id="IPR050706">
    <property type="entry name" value="Cyclic-di-GMP_PDE-like"/>
</dbReference>
<keyword evidence="1" id="KW-0597">Phosphoprotein</keyword>
<dbReference type="InterPro" id="IPR011006">
    <property type="entry name" value="CheY-like_superfamily"/>
</dbReference>
<dbReference type="RefSeq" id="WP_109719798.1">
    <property type="nucleotide sequence ID" value="NZ_QEQK01000005.1"/>
</dbReference>
<dbReference type="GO" id="GO:0071111">
    <property type="term" value="F:cyclic-guanylate-specific phosphodiesterase activity"/>
    <property type="evidence" value="ECO:0007669"/>
    <property type="project" value="InterPro"/>
</dbReference>
<sequence length="413" mass="45138">MTTAQNLESRLPQRVLVVDDDPFTCDVVKRRLERLGVSTVLTAGSVEEARTCLSDSARMDLIFCDLGMPDEDGVTLLRGLSPEHAECGIVLISAISDKLLRVVGNLVSAHGLWLLGTLSKPLTTHDFDQVLVAWNQGPRPSIDRPQAQLSVDRLSAAIRDGEIQVHVQPQCALDTGQLVGVEALSRWTLPGYGPVFPDLFIPFATTHGLLNELTEHVITEVINALSTWNEHGLTLTASINIAASTLHRVDLPEFVIDLCTSRGVNPNQLVFELTESDVINDLTRALDVASRLYLAGVTLSLDDYGTGQATLSQLRQFPFGEIKLDRSFVASMREDTEARTIVESSCRLARSLELRCVAEGVEDALTLQMVRQLDCDLVQGYLIAKPMPIGQLLDWSQQHKSIAALGVSHPSAC</sequence>
<dbReference type="InterPro" id="IPR001633">
    <property type="entry name" value="EAL_dom"/>
</dbReference>
<dbReference type="Pfam" id="PF00563">
    <property type="entry name" value="EAL"/>
    <property type="match status" value="1"/>
</dbReference>
<evidence type="ECO:0000313" key="5">
    <source>
        <dbReference type="Proteomes" id="UP000251800"/>
    </source>
</evidence>
<dbReference type="EMBL" id="QEQK01000005">
    <property type="protein sequence ID" value="PWN56604.1"/>
    <property type="molecule type" value="Genomic_DNA"/>
</dbReference>
<dbReference type="OrthoDB" id="9812358at2"/>